<dbReference type="AlphaFoldDB" id="A0A1M7I9H9"/>
<sequence length="411" mass="45202">MKQNNQNLDQQIDNSSLEKDGITNYILRLMLKNSRDIQKSQMRSAVGKLSGLVGIVCNLLLAGGKFVVGFLSGSVSITADALNNLSDAASSIVTLIGFKLAERPADADHPYGHARYEYLSGLAVAVMIIVIGFELAKSSVGKILNPTAVEFSFLTACVLFGSILVKIWLFLFNSKMGKMIHSTTLIATAADSRNDVITTSAVLTAAVVEYFTTWQIDGFMGLAVALFILYSGIDLAKETISPLLGEGANPELQELITDYISSCPKVLGCHDLMVHDYGPGKRFASIHVEMDKDENPLVCHDLIDDMERECLKNHGVHLVIHYDPVVTNNPELERLYHLVTAILKVKDERMSIHDFRMVPGTEHTNLIFDITFPAELRGQENTIKSALEKALNDLGEGTYYTVITFDPVAFK</sequence>
<evidence type="ECO:0000256" key="1">
    <source>
        <dbReference type="ARBA" id="ARBA00004141"/>
    </source>
</evidence>
<dbReference type="NCBIfam" id="TIGR01297">
    <property type="entry name" value="CDF"/>
    <property type="match status" value="1"/>
</dbReference>
<keyword evidence="6 7" id="KW-0472">Membrane</keyword>
<reference evidence="10 11" key="1">
    <citation type="submission" date="2016-11" db="EMBL/GenBank/DDBJ databases">
        <authorList>
            <person name="Jaros S."/>
            <person name="Januszkiewicz K."/>
            <person name="Wedrychowicz H."/>
        </authorList>
    </citation>
    <scope>NUCLEOTIDE SEQUENCE [LARGE SCALE GENOMIC DNA]</scope>
    <source>
        <strain evidence="10 11">DSM 15930</strain>
    </source>
</reference>
<evidence type="ECO:0000256" key="7">
    <source>
        <dbReference type="SAM" id="Phobius"/>
    </source>
</evidence>
<evidence type="ECO:0000259" key="9">
    <source>
        <dbReference type="Pfam" id="PF16916"/>
    </source>
</evidence>
<protein>
    <submittedName>
        <fullName evidence="10">Cation diffusion facilitator family transporter</fullName>
    </submittedName>
</protein>
<keyword evidence="3" id="KW-0813">Transport</keyword>
<dbReference type="SUPFAM" id="SSF160240">
    <property type="entry name" value="Cation efflux protein cytoplasmic domain-like"/>
    <property type="match status" value="1"/>
</dbReference>
<proteinExistence type="inferred from homology"/>
<dbReference type="PANTHER" id="PTHR43840:SF50">
    <property type="entry name" value="MANGANESE EFFLUX SYSTEM PROTEIN MNES"/>
    <property type="match status" value="1"/>
</dbReference>
<feature type="transmembrane region" description="Helical" evidence="7">
    <location>
        <begin position="214"/>
        <end position="233"/>
    </location>
</feature>
<dbReference type="Pfam" id="PF01545">
    <property type="entry name" value="Cation_efflux"/>
    <property type="match status" value="1"/>
</dbReference>
<dbReference type="Gene3D" id="3.30.70.1350">
    <property type="entry name" value="Cation efflux protein, cytoplasmic domain"/>
    <property type="match status" value="1"/>
</dbReference>
<gene>
    <name evidence="10" type="ORF">SAMN02746066_01745</name>
</gene>
<comment type="similarity">
    <text evidence="2">Belongs to the cation diffusion facilitator (CDF) transporter (TC 2.A.4) family.</text>
</comment>
<dbReference type="InterPro" id="IPR027469">
    <property type="entry name" value="Cation_efflux_TMD_sf"/>
</dbReference>
<keyword evidence="4 7" id="KW-0812">Transmembrane</keyword>
<keyword evidence="5 7" id="KW-1133">Transmembrane helix</keyword>
<organism evidence="10 11">
    <name type="scientific">Anaerosporobacter mobilis DSM 15930</name>
    <dbReference type="NCBI Taxonomy" id="1120996"/>
    <lineage>
        <taxon>Bacteria</taxon>
        <taxon>Bacillati</taxon>
        <taxon>Bacillota</taxon>
        <taxon>Clostridia</taxon>
        <taxon>Lachnospirales</taxon>
        <taxon>Lachnospiraceae</taxon>
        <taxon>Anaerosporobacter</taxon>
    </lineage>
</organism>
<name>A0A1M7I9H9_9FIRM</name>
<dbReference type="Gene3D" id="1.20.1510.10">
    <property type="entry name" value="Cation efflux protein transmembrane domain"/>
    <property type="match status" value="1"/>
</dbReference>
<feature type="domain" description="Cation efflux protein cytoplasmic" evidence="9">
    <location>
        <begin position="250"/>
        <end position="324"/>
    </location>
</feature>
<accession>A0A1M7I9H9</accession>
<dbReference type="STRING" id="1120996.SAMN02746066_01745"/>
<dbReference type="PANTHER" id="PTHR43840">
    <property type="entry name" value="MITOCHONDRIAL METAL TRANSPORTER 1-RELATED"/>
    <property type="match status" value="1"/>
</dbReference>
<comment type="subcellular location">
    <subcellularLocation>
        <location evidence="1">Membrane</location>
        <topology evidence="1">Multi-pass membrane protein</topology>
    </subcellularLocation>
</comment>
<feature type="domain" description="Cation efflux protein transmembrane" evidence="8">
    <location>
        <begin position="52"/>
        <end position="244"/>
    </location>
</feature>
<dbReference type="InterPro" id="IPR002524">
    <property type="entry name" value="Cation_efflux"/>
</dbReference>
<dbReference type="Proteomes" id="UP000184038">
    <property type="component" value="Unassembled WGS sequence"/>
</dbReference>
<dbReference type="GO" id="GO:0008324">
    <property type="term" value="F:monoatomic cation transmembrane transporter activity"/>
    <property type="evidence" value="ECO:0007669"/>
    <property type="project" value="InterPro"/>
</dbReference>
<feature type="transmembrane region" description="Helical" evidence="7">
    <location>
        <begin position="148"/>
        <end position="171"/>
    </location>
</feature>
<evidence type="ECO:0000256" key="2">
    <source>
        <dbReference type="ARBA" id="ARBA00008114"/>
    </source>
</evidence>
<evidence type="ECO:0000256" key="5">
    <source>
        <dbReference type="ARBA" id="ARBA00022989"/>
    </source>
</evidence>
<dbReference type="SUPFAM" id="SSF161111">
    <property type="entry name" value="Cation efflux protein transmembrane domain-like"/>
    <property type="match status" value="1"/>
</dbReference>
<dbReference type="InterPro" id="IPR027470">
    <property type="entry name" value="Cation_efflux_CTD"/>
</dbReference>
<evidence type="ECO:0000256" key="4">
    <source>
        <dbReference type="ARBA" id="ARBA00022692"/>
    </source>
</evidence>
<evidence type="ECO:0000256" key="6">
    <source>
        <dbReference type="ARBA" id="ARBA00023136"/>
    </source>
</evidence>
<dbReference type="GO" id="GO:0016020">
    <property type="term" value="C:membrane"/>
    <property type="evidence" value="ECO:0007669"/>
    <property type="project" value="UniProtKB-SubCell"/>
</dbReference>
<feature type="transmembrane region" description="Helical" evidence="7">
    <location>
        <begin position="49"/>
        <end position="71"/>
    </location>
</feature>
<dbReference type="InterPro" id="IPR050291">
    <property type="entry name" value="CDF_Transporter"/>
</dbReference>
<dbReference type="InterPro" id="IPR058533">
    <property type="entry name" value="Cation_efflux_TM"/>
</dbReference>
<keyword evidence="11" id="KW-1185">Reference proteome</keyword>
<feature type="transmembrane region" description="Helical" evidence="7">
    <location>
        <begin position="118"/>
        <end position="136"/>
    </location>
</feature>
<evidence type="ECO:0000256" key="3">
    <source>
        <dbReference type="ARBA" id="ARBA00022448"/>
    </source>
</evidence>
<dbReference type="Pfam" id="PF16916">
    <property type="entry name" value="ZT_dimer"/>
    <property type="match status" value="1"/>
</dbReference>
<dbReference type="EMBL" id="FRCP01000009">
    <property type="protein sequence ID" value="SHM37404.1"/>
    <property type="molecule type" value="Genomic_DNA"/>
</dbReference>
<evidence type="ECO:0000313" key="10">
    <source>
        <dbReference type="EMBL" id="SHM37404.1"/>
    </source>
</evidence>
<evidence type="ECO:0000313" key="11">
    <source>
        <dbReference type="Proteomes" id="UP000184038"/>
    </source>
</evidence>
<evidence type="ECO:0000259" key="8">
    <source>
        <dbReference type="Pfam" id="PF01545"/>
    </source>
</evidence>
<dbReference type="InterPro" id="IPR036837">
    <property type="entry name" value="Cation_efflux_CTD_sf"/>
</dbReference>
<dbReference type="RefSeq" id="WP_242952512.1">
    <property type="nucleotide sequence ID" value="NZ_FRCP01000009.1"/>
</dbReference>
<dbReference type="FunFam" id="1.20.1510.10:FF:000006">
    <property type="entry name" value="Divalent cation efflux transporter"/>
    <property type="match status" value="1"/>
</dbReference>